<evidence type="ECO:0000313" key="2">
    <source>
        <dbReference type="EMBL" id="KKT41910.1"/>
    </source>
</evidence>
<evidence type="ECO:0000313" key="3">
    <source>
        <dbReference type="Proteomes" id="UP000034736"/>
    </source>
</evidence>
<dbReference type="STRING" id="1618647.UW30_C0003G0010"/>
<dbReference type="Gene3D" id="3.30.420.40">
    <property type="match status" value="1"/>
</dbReference>
<gene>
    <name evidence="2" type="ORF">UW30_C0003G0010</name>
</gene>
<dbReference type="InterPro" id="IPR043129">
    <property type="entry name" value="ATPase_NBD"/>
</dbReference>
<accession>A0A0G1H537</accession>
<dbReference type="SUPFAM" id="SSF53067">
    <property type="entry name" value="Actin-like ATPase domain"/>
    <property type="match status" value="1"/>
</dbReference>
<evidence type="ECO:0008006" key="4">
    <source>
        <dbReference type="Google" id="ProtNLM"/>
    </source>
</evidence>
<feature type="region of interest" description="Disordered" evidence="1">
    <location>
        <begin position="1"/>
        <end position="20"/>
    </location>
</feature>
<proteinExistence type="predicted"/>
<feature type="compositionally biased region" description="Basic and acidic residues" evidence="1">
    <location>
        <begin position="9"/>
        <end position="18"/>
    </location>
</feature>
<reference evidence="2 3" key="1">
    <citation type="journal article" date="2015" name="Nature">
        <title>rRNA introns, odd ribosomes, and small enigmatic genomes across a large radiation of phyla.</title>
        <authorList>
            <person name="Brown C.T."/>
            <person name="Hug L.A."/>
            <person name="Thomas B.C."/>
            <person name="Sharon I."/>
            <person name="Castelle C.J."/>
            <person name="Singh A."/>
            <person name="Wilkins M.J."/>
            <person name="Williams K.H."/>
            <person name="Banfield J.F."/>
        </authorList>
    </citation>
    <scope>NUCLEOTIDE SEQUENCE [LARGE SCALE GENOMIC DNA]</scope>
</reference>
<dbReference type="EMBL" id="LCHU01000003">
    <property type="protein sequence ID" value="KKT41910.1"/>
    <property type="molecule type" value="Genomic_DNA"/>
</dbReference>
<name>A0A0G1H537_9BACT</name>
<sequence length="407" mass="45908">MSRLIDNNLNREVEDPRSTTKSWSGFGFSLFNKSQSKKTSILAVDIGTASISAAISERGQNGKADILKILRYPVRLVGPAVPQHKGGEQMMASFLASFKKLFAEAHKVKRRLDKIIISFADPFFVEKKLTKKISRKNAKDPVSHEEIKNLIFQMEKEACEGNPELVVGGREIVLMKVNGYPVENPVEYKGSSIEISAVFTLVSKYLKDYIEQAKENVFSYVEISYYSDTRVLWHALKASDNLFEPALVIDIGGEISSLFFVNFVGTIEHYAAMPFGIRTLERRIATFSKISFDDAEAILKKFTIETLDPVLRMKIAKILDVASRDWWMLFKDTMKEERIPKKILLTGGGAGFSIFIETIKLNFKRYYDMEVDLQVMKAEAFRDFLNPQDAISGGGDVTLAALTLYAE</sequence>
<evidence type="ECO:0000256" key="1">
    <source>
        <dbReference type="SAM" id="MobiDB-lite"/>
    </source>
</evidence>
<dbReference type="AlphaFoldDB" id="A0A0G1H537"/>
<comment type="caution">
    <text evidence="2">The sequence shown here is derived from an EMBL/GenBank/DDBJ whole genome shotgun (WGS) entry which is preliminary data.</text>
</comment>
<organism evidence="2 3">
    <name type="scientific">Candidatus Giovannonibacteria bacterium GW2011_GWA2_44_13b</name>
    <dbReference type="NCBI Taxonomy" id="1618647"/>
    <lineage>
        <taxon>Bacteria</taxon>
        <taxon>Candidatus Giovannoniibacteriota</taxon>
    </lineage>
</organism>
<protein>
    <recommendedName>
        <fullName evidence="4">Type IV pilus assembly protein PilM</fullName>
    </recommendedName>
</protein>
<dbReference type="Proteomes" id="UP000034736">
    <property type="component" value="Unassembled WGS sequence"/>
</dbReference>